<name>A0A139ANP9_GONPJ</name>
<feature type="compositionally biased region" description="Low complexity" evidence="1">
    <location>
        <begin position="166"/>
        <end position="175"/>
    </location>
</feature>
<feature type="region of interest" description="Disordered" evidence="1">
    <location>
        <begin position="483"/>
        <end position="504"/>
    </location>
</feature>
<dbReference type="InterPro" id="IPR031915">
    <property type="entry name" value="Clr2_N"/>
</dbReference>
<feature type="region of interest" description="Disordered" evidence="1">
    <location>
        <begin position="102"/>
        <end position="175"/>
    </location>
</feature>
<sequence length="857" mass="90579">MAQPSPQQQPSPLRSPTAASMPLPPIPAPQVPLPQPVHQQIPPMQPQHMQQLHQQQHLQQQQQPQQPQQIRLNPQQQQHQQHQQQQIALHQHLANLFSSQGQALQGGPLQQPQHSGQAPSASPTAQRPPQQLPYPNPYQPYPASLPPPAQAYSVTSRPPQAPTGQPPVAAQYPYPPQYYGYPPQAMSAQMNSQGLPQQPYPPHLLPQMMQGGYPQPFPPQPGQMPYLPQPGMPQLPPPKPTSSGRRGRNTLAGRGAALAGAVGPQGGFLAAPAPTRKRPAASKPRATAKKPRGSASAGAHPIVHSANASLGPADPSDPDATGTFAAEGDQEQSFPDAELDLPPSEDESDPDEFQAQDAPSEDEDSDAYEEGIGGAGGGSRSRRRRAPGGPSSTRKRPAPGGPTSSSRRRAPVAVRKPTVAGGRVAVARPGFSDGDEAMNPRADGPAKAPDEAAKWFVKLSEGNSPYGRWCGLVADAVRGVEAEGDGDGAHGQGSQGNGEEEGVHGLKSYREMEEALSRLRVENGPRVGGRNRPRLDPYSLDPAADMRRQAALAAKAARLAAGVSVRSGGPGGRRAPSEMPGLDALPDGYSLWMLKKPLGPRGEGRRGTTGSGAEHGDEDGPGSGKKGRGKTKSGDAGATGSDAGAEDTSSPAGSPAPGGAVVPATVRAGAAAPPVPHQPGQQFRSDVFLYGHPSGRRFRSAGEFAIHVMWLYLSTLERQRHETAVRNRLSLPPDAPISPEDAWRPDHSKCACVCCVPWVAETERERGGGESLGRARAPALTGRGRGFPRGVRVDQVVGVAIPGVEARSKAKKTAVIKGRGVYENKDVGEEDEKSKANRQRRLKVMRHLGLVAPSDDF</sequence>
<proteinExistence type="predicted"/>
<feature type="compositionally biased region" description="Low complexity" evidence="1">
    <location>
        <begin position="634"/>
        <end position="661"/>
    </location>
</feature>
<feature type="compositionally biased region" description="Low complexity" evidence="1">
    <location>
        <begin position="411"/>
        <end position="420"/>
    </location>
</feature>
<feature type="region of interest" description="Disordered" evidence="1">
    <location>
        <begin position="211"/>
        <end position="450"/>
    </location>
</feature>
<dbReference type="AlphaFoldDB" id="A0A139ANP9"/>
<feature type="compositionally biased region" description="Low complexity" evidence="1">
    <location>
        <begin position="36"/>
        <end position="87"/>
    </location>
</feature>
<feature type="compositionally biased region" description="Pro residues" evidence="1">
    <location>
        <begin position="22"/>
        <end position="35"/>
    </location>
</feature>
<gene>
    <name evidence="3" type="ORF">M427DRAFT_132743</name>
</gene>
<evidence type="ECO:0000256" key="1">
    <source>
        <dbReference type="SAM" id="MobiDB-lite"/>
    </source>
</evidence>
<keyword evidence="4" id="KW-1185">Reference proteome</keyword>
<feature type="compositionally biased region" description="Basic residues" evidence="1">
    <location>
        <begin position="275"/>
        <end position="292"/>
    </location>
</feature>
<feature type="region of interest" description="Disordered" evidence="1">
    <location>
        <begin position="1"/>
        <end position="87"/>
    </location>
</feature>
<feature type="compositionally biased region" description="Acidic residues" evidence="1">
    <location>
        <begin position="337"/>
        <end position="369"/>
    </location>
</feature>
<dbReference type="Pfam" id="PF16761">
    <property type="entry name" value="Clr2_transil"/>
    <property type="match status" value="1"/>
</dbReference>
<feature type="domain" description="Cryptic loci regulator 2 N-terminal" evidence="2">
    <location>
        <begin position="682"/>
        <end position="755"/>
    </location>
</feature>
<evidence type="ECO:0000259" key="2">
    <source>
        <dbReference type="Pfam" id="PF16761"/>
    </source>
</evidence>
<feature type="compositionally biased region" description="Pro residues" evidence="1">
    <location>
        <begin position="130"/>
        <end position="149"/>
    </location>
</feature>
<accession>A0A139ANP9</accession>
<evidence type="ECO:0000313" key="3">
    <source>
        <dbReference type="EMBL" id="KXS18381.1"/>
    </source>
</evidence>
<dbReference type="OMA" id="NKSARMA"/>
<dbReference type="Proteomes" id="UP000070544">
    <property type="component" value="Unassembled WGS sequence"/>
</dbReference>
<protein>
    <recommendedName>
        <fullName evidence="2">Cryptic loci regulator 2 N-terminal domain-containing protein</fullName>
    </recommendedName>
</protein>
<organism evidence="3 4">
    <name type="scientific">Gonapodya prolifera (strain JEL478)</name>
    <name type="common">Monoblepharis prolifera</name>
    <dbReference type="NCBI Taxonomy" id="1344416"/>
    <lineage>
        <taxon>Eukaryota</taxon>
        <taxon>Fungi</taxon>
        <taxon>Fungi incertae sedis</taxon>
        <taxon>Chytridiomycota</taxon>
        <taxon>Chytridiomycota incertae sedis</taxon>
        <taxon>Monoblepharidomycetes</taxon>
        <taxon>Monoblepharidales</taxon>
        <taxon>Gonapodyaceae</taxon>
        <taxon>Gonapodya</taxon>
    </lineage>
</organism>
<feature type="region of interest" description="Disordered" evidence="1">
    <location>
        <begin position="595"/>
        <end position="661"/>
    </location>
</feature>
<feature type="compositionally biased region" description="Low complexity" evidence="1">
    <location>
        <begin position="102"/>
        <end position="117"/>
    </location>
</feature>
<feature type="compositionally biased region" description="Pro residues" evidence="1">
    <location>
        <begin position="215"/>
        <end position="240"/>
    </location>
</feature>
<dbReference type="OrthoDB" id="2160508at2759"/>
<feature type="region of interest" description="Disordered" evidence="1">
    <location>
        <begin position="562"/>
        <end position="583"/>
    </location>
</feature>
<feature type="compositionally biased region" description="Polar residues" evidence="1">
    <location>
        <begin position="118"/>
        <end position="127"/>
    </location>
</feature>
<dbReference type="STRING" id="1344416.A0A139ANP9"/>
<evidence type="ECO:0000313" key="4">
    <source>
        <dbReference type="Proteomes" id="UP000070544"/>
    </source>
</evidence>
<feature type="compositionally biased region" description="Low complexity" evidence="1">
    <location>
        <begin position="1"/>
        <end position="12"/>
    </location>
</feature>
<feature type="compositionally biased region" description="Low complexity" evidence="1">
    <location>
        <begin position="249"/>
        <end position="261"/>
    </location>
</feature>
<dbReference type="EMBL" id="KQ965742">
    <property type="protein sequence ID" value="KXS18381.1"/>
    <property type="molecule type" value="Genomic_DNA"/>
</dbReference>
<reference evidence="3 4" key="1">
    <citation type="journal article" date="2015" name="Genome Biol. Evol.">
        <title>Phylogenomic analyses indicate that early fungi evolved digesting cell walls of algal ancestors of land plants.</title>
        <authorList>
            <person name="Chang Y."/>
            <person name="Wang S."/>
            <person name="Sekimoto S."/>
            <person name="Aerts A.L."/>
            <person name="Choi C."/>
            <person name="Clum A."/>
            <person name="LaButti K.M."/>
            <person name="Lindquist E.A."/>
            <person name="Yee Ngan C."/>
            <person name="Ohm R.A."/>
            <person name="Salamov A.A."/>
            <person name="Grigoriev I.V."/>
            <person name="Spatafora J.W."/>
            <person name="Berbee M.L."/>
        </authorList>
    </citation>
    <scope>NUCLEOTIDE SEQUENCE [LARGE SCALE GENOMIC DNA]</scope>
    <source>
        <strain evidence="3 4">JEL478</strain>
    </source>
</reference>